<evidence type="ECO:0000313" key="2">
    <source>
        <dbReference type="Proteomes" id="UP000824890"/>
    </source>
</evidence>
<proteinExistence type="predicted"/>
<gene>
    <name evidence="1" type="ORF">HID58_070934</name>
</gene>
<protein>
    <submittedName>
        <fullName evidence="1">Uncharacterized protein</fullName>
    </submittedName>
</protein>
<feature type="non-terminal residue" evidence="1">
    <location>
        <position position="1"/>
    </location>
</feature>
<reference evidence="1 2" key="1">
    <citation type="submission" date="2021-05" db="EMBL/GenBank/DDBJ databases">
        <title>Genome Assembly of Synthetic Allotetraploid Brassica napus Reveals Homoeologous Exchanges between Subgenomes.</title>
        <authorList>
            <person name="Davis J.T."/>
        </authorList>
    </citation>
    <scope>NUCLEOTIDE SEQUENCE [LARGE SCALE GENOMIC DNA]</scope>
    <source>
        <strain evidence="2">cv. Da-Ae</strain>
        <tissue evidence="1">Seedling</tissue>
    </source>
</reference>
<comment type="caution">
    <text evidence="1">The sequence shown here is derived from an EMBL/GenBank/DDBJ whole genome shotgun (WGS) entry which is preliminary data.</text>
</comment>
<dbReference type="Proteomes" id="UP000824890">
    <property type="component" value="Unassembled WGS sequence"/>
</dbReference>
<feature type="non-terminal residue" evidence="1">
    <location>
        <position position="284"/>
    </location>
</feature>
<accession>A0ABQ7Z045</accession>
<sequence length="284" mass="31410">FSSFPLPYLAASFLDLVLLRRPAVARVVAGGRLLVSSSLRFSPVCLSIFSSLFCSVLWAGLRFGLSRFAPGKFRSVAKGSCSGDSARRFRCCWQVVFVDVSLLQCGKLFMRSGLRRGEESELSFVPLLGVSHRTEDRTWLKGGDRCLLSVRAQRSGDCVVAELLQLSCRFEGMSSMASPSSVVAVALSVMSHRVLQSFFVGRFNYGEYSGVFPLKRSSDRRQVLNIWDKTSSRSNSLSSASSFRRWRLVWTLFIPVPDSPVVLELDLFGASSLPVFQISGRAFG</sequence>
<dbReference type="EMBL" id="JAGKQM010000016">
    <property type="protein sequence ID" value="KAH0873572.1"/>
    <property type="molecule type" value="Genomic_DNA"/>
</dbReference>
<name>A0ABQ7Z045_BRANA</name>
<evidence type="ECO:0000313" key="1">
    <source>
        <dbReference type="EMBL" id="KAH0873572.1"/>
    </source>
</evidence>
<keyword evidence="2" id="KW-1185">Reference proteome</keyword>
<organism evidence="1 2">
    <name type="scientific">Brassica napus</name>
    <name type="common">Rape</name>
    <dbReference type="NCBI Taxonomy" id="3708"/>
    <lineage>
        <taxon>Eukaryota</taxon>
        <taxon>Viridiplantae</taxon>
        <taxon>Streptophyta</taxon>
        <taxon>Embryophyta</taxon>
        <taxon>Tracheophyta</taxon>
        <taxon>Spermatophyta</taxon>
        <taxon>Magnoliopsida</taxon>
        <taxon>eudicotyledons</taxon>
        <taxon>Gunneridae</taxon>
        <taxon>Pentapetalae</taxon>
        <taxon>rosids</taxon>
        <taxon>malvids</taxon>
        <taxon>Brassicales</taxon>
        <taxon>Brassicaceae</taxon>
        <taxon>Brassiceae</taxon>
        <taxon>Brassica</taxon>
    </lineage>
</organism>